<organism evidence="2 3">
    <name type="scientific">Prunus yedoensis var. nudiflora</name>
    <dbReference type="NCBI Taxonomy" id="2094558"/>
    <lineage>
        <taxon>Eukaryota</taxon>
        <taxon>Viridiplantae</taxon>
        <taxon>Streptophyta</taxon>
        <taxon>Embryophyta</taxon>
        <taxon>Tracheophyta</taxon>
        <taxon>Spermatophyta</taxon>
        <taxon>Magnoliopsida</taxon>
        <taxon>eudicotyledons</taxon>
        <taxon>Gunneridae</taxon>
        <taxon>Pentapetalae</taxon>
        <taxon>rosids</taxon>
        <taxon>fabids</taxon>
        <taxon>Rosales</taxon>
        <taxon>Rosaceae</taxon>
        <taxon>Amygdaloideae</taxon>
        <taxon>Amygdaleae</taxon>
        <taxon>Prunus</taxon>
    </lineage>
</organism>
<proteinExistence type="predicted"/>
<name>A0A314Z4F7_PRUYE</name>
<evidence type="ECO:0000256" key="1">
    <source>
        <dbReference type="SAM" id="MobiDB-lite"/>
    </source>
</evidence>
<dbReference type="EMBL" id="PJQY01000200">
    <property type="protein sequence ID" value="PQQ16262.1"/>
    <property type="molecule type" value="Genomic_DNA"/>
</dbReference>
<dbReference type="Proteomes" id="UP000250321">
    <property type="component" value="Unassembled WGS sequence"/>
</dbReference>
<gene>
    <name evidence="2" type="ORF">Pyn_21949</name>
</gene>
<evidence type="ECO:0000313" key="3">
    <source>
        <dbReference type="Proteomes" id="UP000250321"/>
    </source>
</evidence>
<dbReference type="AlphaFoldDB" id="A0A314Z4F7"/>
<feature type="region of interest" description="Disordered" evidence="1">
    <location>
        <begin position="1"/>
        <end position="93"/>
    </location>
</feature>
<accession>A0A314Z4F7</accession>
<feature type="compositionally biased region" description="Polar residues" evidence="1">
    <location>
        <begin position="12"/>
        <end position="31"/>
    </location>
</feature>
<sequence>MPPSSTPLLPRPQNTPFELSRENPFSEQSESLPHLDESGTLKSDHQMGNAQPPNPILFLSQDSNQTSKNTTIQVSGELEGSKRTNESSSSSNEIEVFKVNAAEAKPTWL</sequence>
<feature type="compositionally biased region" description="Polar residues" evidence="1">
    <location>
        <begin position="60"/>
        <end position="74"/>
    </location>
</feature>
<dbReference type="STRING" id="2094558.A0A314Z4F7"/>
<comment type="caution">
    <text evidence="2">The sequence shown here is derived from an EMBL/GenBank/DDBJ whole genome shotgun (WGS) entry which is preliminary data.</text>
</comment>
<reference evidence="2 3" key="1">
    <citation type="submission" date="2018-02" db="EMBL/GenBank/DDBJ databases">
        <title>Draft genome of wild Prunus yedoensis var. nudiflora.</title>
        <authorList>
            <person name="Baek S."/>
            <person name="Kim J.-H."/>
            <person name="Choi K."/>
            <person name="Kim G.-B."/>
            <person name="Cho A."/>
            <person name="Jang H."/>
            <person name="Shin C.-H."/>
            <person name="Yu H.-J."/>
            <person name="Mun J.-H."/>
        </authorList>
    </citation>
    <scope>NUCLEOTIDE SEQUENCE [LARGE SCALE GENOMIC DNA]</scope>
    <source>
        <strain evidence="3">cv. Jeju island</strain>
        <tissue evidence="2">Leaf</tissue>
    </source>
</reference>
<evidence type="ECO:0000313" key="2">
    <source>
        <dbReference type="EMBL" id="PQQ16262.1"/>
    </source>
</evidence>
<protein>
    <submittedName>
        <fullName evidence="2">Protein trichome birefringence-like 4</fullName>
    </submittedName>
</protein>
<feature type="compositionally biased region" description="Basic and acidic residues" evidence="1">
    <location>
        <begin position="33"/>
        <end position="45"/>
    </location>
</feature>
<keyword evidence="3" id="KW-1185">Reference proteome</keyword>